<dbReference type="RefSeq" id="WP_005225388.1">
    <property type="nucleotide sequence ID" value="NZ_BJMG01000007.1"/>
</dbReference>
<keyword evidence="4 8" id="KW-0378">Hydrolase</keyword>
<dbReference type="InterPro" id="IPR003738">
    <property type="entry name" value="SRAP"/>
</dbReference>
<evidence type="ECO:0000256" key="5">
    <source>
        <dbReference type="ARBA" id="ARBA00023124"/>
    </source>
</evidence>
<proteinExistence type="inferred from homology"/>
<reference evidence="9 14" key="3">
    <citation type="submission" date="2023-03" db="EMBL/GenBank/DDBJ databases">
        <authorList>
            <person name="Shen W."/>
            <person name="Cai J."/>
        </authorList>
    </citation>
    <scope>NUCLEOTIDE SEQUENCE [LARGE SCALE GENOMIC DNA]</scope>
    <source>
        <strain evidence="9 14">B516</strain>
    </source>
</reference>
<comment type="similarity">
    <text evidence="1 8">Belongs to the SOS response-associated peptidase family.</text>
</comment>
<keyword evidence="7" id="KW-0456">Lyase</keyword>
<evidence type="ECO:0000313" key="12">
    <source>
        <dbReference type="Proteomes" id="UP000286288"/>
    </source>
</evidence>
<dbReference type="Proteomes" id="UP000286288">
    <property type="component" value="Unassembled WGS sequence"/>
</dbReference>
<reference evidence="10 13" key="2">
    <citation type="submission" date="2019-11" db="EMBL/GenBank/DDBJ databases">
        <title>Detection and genome characteristic of a blood enterococcus casselifavus isolate from Zhengzhou,china.</title>
        <authorList>
            <person name="Wen P."/>
        </authorList>
    </citation>
    <scope>NUCLEOTIDE SEQUENCE [LARGE SCALE GENOMIC DNA]</scope>
    <source>
        <strain evidence="10 13">EC291</strain>
    </source>
</reference>
<dbReference type="AlphaFoldDB" id="A0A1I1SGE3"/>
<sequence length="194" mass="22336">MCGRYLFDPTTGELSEYYQEAAAKARKRQQTVAVNDVFPSNHVVTIGANQQQQVVAGVTRWGFTGFKKGHLMINARSETVEEKPTFRKPFQEHRCVFPMSGFYEWNHEKEKFLFSQDHVIYAAGFYRILQKEDQIETESIILTTAANDSVEPVHDRMPLFLEKEAIASWINDLAFARQQLKAEMPKLKTQLLSS</sequence>
<protein>
    <recommendedName>
        <fullName evidence="8">Abasic site processing protein</fullName>
        <ecNumber evidence="8">3.4.-.-</ecNumber>
    </recommendedName>
</protein>
<dbReference type="EC" id="3.4.-.-" evidence="8"/>
<dbReference type="GO" id="GO:0016829">
    <property type="term" value="F:lyase activity"/>
    <property type="evidence" value="ECO:0007669"/>
    <property type="project" value="UniProtKB-KW"/>
</dbReference>
<evidence type="ECO:0000256" key="3">
    <source>
        <dbReference type="ARBA" id="ARBA00022763"/>
    </source>
</evidence>
<dbReference type="GO" id="GO:0003697">
    <property type="term" value="F:single-stranded DNA binding"/>
    <property type="evidence" value="ECO:0007669"/>
    <property type="project" value="InterPro"/>
</dbReference>
<evidence type="ECO:0000313" key="10">
    <source>
        <dbReference type="EMBL" id="QGN28727.1"/>
    </source>
</evidence>
<evidence type="ECO:0000256" key="7">
    <source>
        <dbReference type="ARBA" id="ARBA00023239"/>
    </source>
</evidence>
<dbReference type="GO" id="GO:0008233">
    <property type="term" value="F:peptidase activity"/>
    <property type="evidence" value="ECO:0007669"/>
    <property type="project" value="UniProtKB-KW"/>
</dbReference>
<dbReference type="SUPFAM" id="SSF143081">
    <property type="entry name" value="BB1717-like"/>
    <property type="match status" value="1"/>
</dbReference>
<gene>
    <name evidence="11" type="ORF">DW084_11290</name>
    <name evidence="10" type="ORF">GFU50_04060</name>
    <name evidence="9" type="ORF">P7I34_00480</name>
</gene>
<keyword evidence="3" id="KW-0227">DNA damage</keyword>
<dbReference type="Proteomes" id="UP001253851">
    <property type="component" value="Unassembled WGS sequence"/>
</dbReference>
<keyword evidence="2 8" id="KW-0645">Protease</keyword>
<dbReference type="OrthoDB" id="9782620at2"/>
<evidence type="ECO:0000256" key="6">
    <source>
        <dbReference type="ARBA" id="ARBA00023125"/>
    </source>
</evidence>
<keyword evidence="6" id="KW-0238">DNA-binding</keyword>
<dbReference type="Gene3D" id="3.90.1680.10">
    <property type="entry name" value="SOS response associated peptidase-like"/>
    <property type="match status" value="1"/>
</dbReference>
<evidence type="ECO:0000313" key="9">
    <source>
        <dbReference type="EMBL" id="MDT2981116.1"/>
    </source>
</evidence>
<evidence type="ECO:0000256" key="8">
    <source>
        <dbReference type="RuleBase" id="RU364100"/>
    </source>
</evidence>
<evidence type="ECO:0000313" key="11">
    <source>
        <dbReference type="EMBL" id="RHK05904.1"/>
    </source>
</evidence>
<evidence type="ECO:0000313" key="13">
    <source>
        <dbReference type="Proteomes" id="UP000422837"/>
    </source>
</evidence>
<dbReference type="InterPro" id="IPR036590">
    <property type="entry name" value="SRAP-like"/>
</dbReference>
<dbReference type="PANTHER" id="PTHR13604:SF0">
    <property type="entry name" value="ABASIC SITE PROCESSING PROTEIN HMCES"/>
    <property type="match status" value="1"/>
</dbReference>
<name>A0A1I1SGE3_ENTCA</name>
<dbReference type="PANTHER" id="PTHR13604">
    <property type="entry name" value="DC12-RELATED"/>
    <property type="match status" value="1"/>
</dbReference>
<evidence type="ECO:0000313" key="14">
    <source>
        <dbReference type="Proteomes" id="UP001253851"/>
    </source>
</evidence>
<organism evidence="11 12">
    <name type="scientific">Enterococcus casseliflavus</name>
    <name type="common">Enterococcus flavescens</name>
    <dbReference type="NCBI Taxonomy" id="37734"/>
    <lineage>
        <taxon>Bacteria</taxon>
        <taxon>Bacillati</taxon>
        <taxon>Bacillota</taxon>
        <taxon>Bacilli</taxon>
        <taxon>Lactobacillales</taxon>
        <taxon>Enterococcaceae</taxon>
        <taxon>Enterococcus</taxon>
    </lineage>
</organism>
<evidence type="ECO:0000256" key="2">
    <source>
        <dbReference type="ARBA" id="ARBA00022670"/>
    </source>
</evidence>
<keyword evidence="5" id="KW-0190">Covalent protein-DNA linkage</keyword>
<accession>A0A1I1SGE3</accession>
<evidence type="ECO:0000256" key="4">
    <source>
        <dbReference type="ARBA" id="ARBA00022801"/>
    </source>
</evidence>
<dbReference type="EMBL" id="QRMZ01000014">
    <property type="protein sequence ID" value="RHK05904.1"/>
    <property type="molecule type" value="Genomic_DNA"/>
</dbReference>
<dbReference type="Proteomes" id="UP000422837">
    <property type="component" value="Chromosome"/>
</dbReference>
<dbReference type="EMBL" id="JARQDZ010000001">
    <property type="protein sequence ID" value="MDT2981116.1"/>
    <property type="molecule type" value="Genomic_DNA"/>
</dbReference>
<dbReference type="Pfam" id="PF02586">
    <property type="entry name" value="SRAP"/>
    <property type="match status" value="1"/>
</dbReference>
<dbReference type="GO" id="GO:0006508">
    <property type="term" value="P:proteolysis"/>
    <property type="evidence" value="ECO:0007669"/>
    <property type="project" value="UniProtKB-KW"/>
</dbReference>
<dbReference type="GO" id="GO:0106300">
    <property type="term" value="P:protein-DNA covalent cross-linking repair"/>
    <property type="evidence" value="ECO:0007669"/>
    <property type="project" value="InterPro"/>
</dbReference>
<reference evidence="11 12" key="1">
    <citation type="submission" date="2018-08" db="EMBL/GenBank/DDBJ databases">
        <title>A genome reference for cultivated species of the human gut microbiota.</title>
        <authorList>
            <person name="Zou Y."/>
            <person name="Xue W."/>
            <person name="Luo G."/>
        </authorList>
    </citation>
    <scope>NUCLEOTIDE SEQUENCE [LARGE SCALE GENOMIC DNA]</scope>
    <source>
        <strain evidence="11 12">AF48-16</strain>
    </source>
</reference>
<evidence type="ECO:0000256" key="1">
    <source>
        <dbReference type="ARBA" id="ARBA00008136"/>
    </source>
</evidence>
<dbReference type="EMBL" id="CP046123">
    <property type="protein sequence ID" value="QGN28727.1"/>
    <property type="molecule type" value="Genomic_DNA"/>
</dbReference>